<dbReference type="PROSITE" id="PS50967">
    <property type="entry name" value="HRDC"/>
    <property type="match status" value="1"/>
</dbReference>
<evidence type="ECO:0000256" key="1">
    <source>
        <dbReference type="ARBA" id="ARBA00004123"/>
    </source>
</evidence>
<dbReference type="PANTHER" id="PTHR13710:SF153">
    <property type="entry name" value="RECQ-LIKE DNA HELICASE BLM"/>
    <property type="match status" value="1"/>
</dbReference>
<evidence type="ECO:0000313" key="18">
    <source>
        <dbReference type="Proteomes" id="UP000054408"/>
    </source>
</evidence>
<feature type="region of interest" description="Disordered" evidence="12">
    <location>
        <begin position="488"/>
        <end position="535"/>
    </location>
</feature>
<dbReference type="InterPro" id="IPR014001">
    <property type="entry name" value="Helicase_ATP-bd"/>
</dbReference>
<dbReference type="GO" id="GO:0005737">
    <property type="term" value="C:cytoplasm"/>
    <property type="evidence" value="ECO:0007669"/>
    <property type="project" value="TreeGrafter"/>
</dbReference>
<reference evidence="17 18" key="1">
    <citation type="submission" date="2010-05" db="EMBL/GenBank/DDBJ databases">
        <title>The Genome Sequence of Thecamonas trahens ATCC 50062.</title>
        <authorList>
            <consortium name="The Broad Institute Genome Sequencing Platform"/>
            <person name="Russ C."/>
            <person name="Cuomo C."/>
            <person name="Shea T."/>
            <person name="Young S.K."/>
            <person name="Zeng Q."/>
            <person name="Koehrsen M."/>
            <person name="Haas B."/>
            <person name="Borodovsky M."/>
            <person name="Guigo R."/>
            <person name="Alvarado L."/>
            <person name="Berlin A."/>
            <person name="Bochicchio J."/>
            <person name="Borenstein D."/>
            <person name="Chapman S."/>
            <person name="Chen Z."/>
            <person name="Freedman E."/>
            <person name="Gellesch M."/>
            <person name="Goldberg J."/>
            <person name="Griggs A."/>
            <person name="Gujja S."/>
            <person name="Heilman E."/>
            <person name="Heiman D."/>
            <person name="Hepburn T."/>
            <person name="Howarth C."/>
            <person name="Jen D."/>
            <person name="Larson L."/>
            <person name="Mehta T."/>
            <person name="Park D."/>
            <person name="Pearson M."/>
            <person name="Roberts A."/>
            <person name="Saif S."/>
            <person name="Shenoy N."/>
            <person name="Sisk P."/>
            <person name="Stolte C."/>
            <person name="Sykes S."/>
            <person name="Thomson T."/>
            <person name="Walk T."/>
            <person name="White J."/>
            <person name="Yandava C."/>
            <person name="Burger G."/>
            <person name="Gray M.W."/>
            <person name="Holland P.W.H."/>
            <person name="King N."/>
            <person name="Lang F.B.F."/>
            <person name="Roger A.J."/>
            <person name="Ruiz-Trillo I."/>
            <person name="Lander E."/>
            <person name="Nusbaum C."/>
        </authorList>
    </citation>
    <scope>NUCLEOTIDE SEQUENCE [LARGE SCALE GENOMIC DNA]</scope>
    <source>
        <strain evidence="17 18">ATCC 50062</strain>
    </source>
</reference>
<dbReference type="RefSeq" id="XP_013758699.1">
    <property type="nucleotide sequence ID" value="XM_013903245.1"/>
</dbReference>
<dbReference type="InterPro" id="IPR001763">
    <property type="entry name" value="Rhodanese-like_dom"/>
</dbReference>
<dbReference type="PROSITE" id="PS51192">
    <property type="entry name" value="HELICASE_ATP_BIND_1"/>
    <property type="match status" value="1"/>
</dbReference>
<dbReference type="GO" id="GO:0043138">
    <property type="term" value="F:3'-5' DNA helicase activity"/>
    <property type="evidence" value="ECO:0007669"/>
    <property type="project" value="UniProtKB-EC"/>
</dbReference>
<dbReference type="Pfam" id="PF00570">
    <property type="entry name" value="HRDC"/>
    <property type="match status" value="1"/>
</dbReference>
<evidence type="ECO:0000256" key="6">
    <source>
        <dbReference type="ARBA" id="ARBA00022840"/>
    </source>
</evidence>
<evidence type="ECO:0000313" key="17">
    <source>
        <dbReference type="EMBL" id="KNC48128.1"/>
    </source>
</evidence>
<sequence>MEASKGLDAPRPIMDGYSVVDLAERGGLAGHELSAVAKAVARAADAAEGSRDPVPVEVLHAVARSVFGHAGGLRATQVEAIAALMEGKHTFASLPTGGGKSLIYQMAAALMPGLTLVVSPLLALISEQATRTNSFGIPSTFITSATSRDTRAWIEGSLAMASQPYQLPCKMLFVTPERVALDSFQSLVADLSASGLLSLFAIDEAHCMSEWGHDFRPHYAELGVLHDIAPEIPVLAASGTAPPRVRRDVGSMLLGDASKFHLVAESFDRPNLTYVVRPKESDVEDDIAALIATSFAAESGIVYCLTTRDAERVTERLAESGIAAAHYHGGMSLADRAKAQEAWSSGETPVLCTTVAFGLGIDKLDVRFVIHHSLPMSLEGYYQQSGRAGRDGKSATCVLFYKPQDLVRAEKVQSSTVVEHPAVDESPDAPPILHRNREFQIKDQLDDIKQFCLATSCRRAHVLNHFGEFDPPRVQASPCCDVCSPQLAPTPRAEPPPKPRAGRRTTSGSRRARPRRRASPALITPDDLGSSGVRGPASIPHALRVLDSARQAIATRRGIKPAHVFSKAALLDLARRQPSTMDELQAMASIPNKKAALYGEEIIEVLSRL</sequence>
<dbReference type="GO" id="GO:0003677">
    <property type="term" value="F:DNA binding"/>
    <property type="evidence" value="ECO:0007669"/>
    <property type="project" value="UniProtKB-KW"/>
</dbReference>
<dbReference type="InterPro" id="IPR001650">
    <property type="entry name" value="Helicase_C-like"/>
</dbReference>
<dbReference type="SMART" id="SM00490">
    <property type="entry name" value="HELICc"/>
    <property type="match status" value="1"/>
</dbReference>
<dbReference type="EMBL" id="GL349450">
    <property type="protein sequence ID" value="KNC48128.1"/>
    <property type="molecule type" value="Genomic_DNA"/>
</dbReference>
<comment type="similarity">
    <text evidence="2 11">Belongs to the helicase family. RecQ subfamily.</text>
</comment>
<dbReference type="STRING" id="461836.A0A0L0DA15"/>
<organism evidence="17 18">
    <name type="scientific">Thecamonas trahens ATCC 50062</name>
    <dbReference type="NCBI Taxonomy" id="461836"/>
    <lineage>
        <taxon>Eukaryota</taxon>
        <taxon>Apusozoa</taxon>
        <taxon>Apusomonadida</taxon>
        <taxon>Apusomonadidae</taxon>
        <taxon>Thecamonas</taxon>
    </lineage>
</organism>
<dbReference type="NCBIfam" id="TIGR00614">
    <property type="entry name" value="recQ_fam"/>
    <property type="match status" value="1"/>
</dbReference>
<dbReference type="OMA" id="CISTWGC"/>
<dbReference type="SMART" id="SM00487">
    <property type="entry name" value="DEXDc"/>
    <property type="match status" value="1"/>
</dbReference>
<dbReference type="eggNOG" id="KOG0351">
    <property type="taxonomic scope" value="Eukaryota"/>
</dbReference>
<dbReference type="SUPFAM" id="SSF52540">
    <property type="entry name" value="P-loop containing nucleoside triphosphate hydrolases"/>
    <property type="match status" value="1"/>
</dbReference>
<protein>
    <recommendedName>
        <fullName evidence="11">ATP-dependent DNA helicase</fullName>
        <ecNumber evidence="11">5.6.2.4</ecNumber>
    </recommendedName>
</protein>
<evidence type="ECO:0000259" key="13">
    <source>
        <dbReference type="PROSITE" id="PS50206"/>
    </source>
</evidence>
<comment type="subcellular location">
    <subcellularLocation>
        <location evidence="1 11">Nucleus</location>
    </subcellularLocation>
</comment>
<dbReference type="Pfam" id="PF00270">
    <property type="entry name" value="DEAD"/>
    <property type="match status" value="1"/>
</dbReference>
<feature type="domain" description="Rhodanese" evidence="13">
    <location>
        <begin position="301"/>
        <end position="342"/>
    </location>
</feature>
<name>A0A0L0DA15_THETB</name>
<dbReference type="InterPro" id="IPR011545">
    <property type="entry name" value="DEAD/DEAH_box_helicase_dom"/>
</dbReference>
<dbReference type="AlphaFoldDB" id="A0A0L0DA15"/>
<evidence type="ECO:0000259" key="16">
    <source>
        <dbReference type="PROSITE" id="PS51194"/>
    </source>
</evidence>
<keyword evidence="7" id="KW-0238">DNA-binding</keyword>
<keyword evidence="9 11" id="KW-0539">Nucleus</keyword>
<evidence type="ECO:0000256" key="9">
    <source>
        <dbReference type="ARBA" id="ARBA00023242"/>
    </source>
</evidence>
<feature type="domain" description="HRDC" evidence="14">
    <location>
        <begin position="536"/>
        <end position="609"/>
    </location>
</feature>
<keyword evidence="8" id="KW-0413">Isomerase</keyword>
<dbReference type="InterPro" id="IPR027417">
    <property type="entry name" value="P-loop_NTPase"/>
</dbReference>
<keyword evidence="6 11" id="KW-0067">ATP-binding</keyword>
<dbReference type="GO" id="GO:0009378">
    <property type="term" value="F:four-way junction helicase activity"/>
    <property type="evidence" value="ECO:0007669"/>
    <property type="project" value="TreeGrafter"/>
</dbReference>
<dbReference type="InterPro" id="IPR002121">
    <property type="entry name" value="HRDC_dom"/>
</dbReference>
<dbReference type="InterPro" id="IPR004589">
    <property type="entry name" value="DNA_helicase_ATP-dep_RecQ"/>
</dbReference>
<dbReference type="Pfam" id="PF00271">
    <property type="entry name" value="Helicase_C"/>
    <property type="match status" value="1"/>
</dbReference>
<evidence type="ECO:0000256" key="11">
    <source>
        <dbReference type="RuleBase" id="RU364117"/>
    </source>
</evidence>
<dbReference type="GO" id="GO:0000724">
    <property type="term" value="P:double-strand break repair via homologous recombination"/>
    <property type="evidence" value="ECO:0007669"/>
    <property type="project" value="TreeGrafter"/>
</dbReference>
<proteinExistence type="inferred from homology"/>
<dbReference type="GO" id="GO:0016887">
    <property type="term" value="F:ATP hydrolysis activity"/>
    <property type="evidence" value="ECO:0007669"/>
    <property type="project" value="RHEA"/>
</dbReference>
<accession>A0A0L0DA15</accession>
<evidence type="ECO:0000256" key="8">
    <source>
        <dbReference type="ARBA" id="ARBA00023235"/>
    </source>
</evidence>
<dbReference type="GeneID" id="25563903"/>
<dbReference type="InterPro" id="IPR044876">
    <property type="entry name" value="HRDC_dom_sf"/>
</dbReference>
<evidence type="ECO:0000256" key="3">
    <source>
        <dbReference type="ARBA" id="ARBA00022741"/>
    </source>
</evidence>
<dbReference type="Proteomes" id="UP000054408">
    <property type="component" value="Unassembled WGS sequence"/>
</dbReference>
<dbReference type="GO" id="GO:0005524">
    <property type="term" value="F:ATP binding"/>
    <property type="evidence" value="ECO:0007669"/>
    <property type="project" value="UniProtKB-KW"/>
</dbReference>
<feature type="domain" description="Helicase C-terminal" evidence="16">
    <location>
        <begin position="282"/>
        <end position="434"/>
    </location>
</feature>
<dbReference type="Pfam" id="PF16124">
    <property type="entry name" value="RecQ_Zn_bind"/>
    <property type="match status" value="1"/>
</dbReference>
<dbReference type="GO" id="GO:0005694">
    <property type="term" value="C:chromosome"/>
    <property type="evidence" value="ECO:0007669"/>
    <property type="project" value="TreeGrafter"/>
</dbReference>
<dbReference type="PROSITE" id="PS51194">
    <property type="entry name" value="HELICASE_CTER"/>
    <property type="match status" value="1"/>
</dbReference>
<evidence type="ECO:0000259" key="15">
    <source>
        <dbReference type="PROSITE" id="PS51192"/>
    </source>
</evidence>
<dbReference type="SUPFAM" id="SSF47819">
    <property type="entry name" value="HRDC-like"/>
    <property type="match status" value="1"/>
</dbReference>
<dbReference type="InterPro" id="IPR010997">
    <property type="entry name" value="HRDC-like_sf"/>
</dbReference>
<dbReference type="OrthoDB" id="10261556at2759"/>
<keyword evidence="4 11" id="KW-0378">Hydrolase</keyword>
<feature type="domain" description="Helicase ATP-binding" evidence="15">
    <location>
        <begin position="81"/>
        <end position="259"/>
    </location>
</feature>
<keyword evidence="18" id="KW-1185">Reference proteome</keyword>
<dbReference type="Gene3D" id="1.10.150.80">
    <property type="entry name" value="HRDC domain"/>
    <property type="match status" value="1"/>
</dbReference>
<dbReference type="PANTHER" id="PTHR13710">
    <property type="entry name" value="DNA HELICASE RECQ FAMILY MEMBER"/>
    <property type="match status" value="1"/>
</dbReference>
<comment type="catalytic activity">
    <reaction evidence="10 11">
        <text>Couples ATP hydrolysis with the unwinding of duplex DNA by translocating in the 3'-5' direction.</text>
        <dbReference type="EC" id="5.6.2.4"/>
    </reaction>
</comment>
<evidence type="ECO:0000256" key="7">
    <source>
        <dbReference type="ARBA" id="ARBA00023125"/>
    </source>
</evidence>
<comment type="catalytic activity">
    <reaction evidence="11">
        <text>ATP + H2O = ADP + phosphate + H(+)</text>
        <dbReference type="Rhea" id="RHEA:13065"/>
        <dbReference type="ChEBI" id="CHEBI:15377"/>
        <dbReference type="ChEBI" id="CHEBI:15378"/>
        <dbReference type="ChEBI" id="CHEBI:30616"/>
        <dbReference type="ChEBI" id="CHEBI:43474"/>
        <dbReference type="ChEBI" id="CHEBI:456216"/>
    </reaction>
</comment>
<dbReference type="GO" id="GO:0005634">
    <property type="term" value="C:nucleus"/>
    <property type="evidence" value="ECO:0007669"/>
    <property type="project" value="UniProtKB-SubCell"/>
</dbReference>
<dbReference type="Gene3D" id="3.40.50.300">
    <property type="entry name" value="P-loop containing nucleotide triphosphate hydrolases"/>
    <property type="match status" value="2"/>
</dbReference>
<dbReference type="CDD" id="cd17920">
    <property type="entry name" value="DEXHc_RecQ"/>
    <property type="match status" value="1"/>
</dbReference>
<dbReference type="InterPro" id="IPR032284">
    <property type="entry name" value="RecQ_Zn-bd"/>
</dbReference>
<dbReference type="CDD" id="cd18794">
    <property type="entry name" value="SF2_C_RecQ"/>
    <property type="match status" value="1"/>
</dbReference>
<evidence type="ECO:0000259" key="14">
    <source>
        <dbReference type="PROSITE" id="PS50967"/>
    </source>
</evidence>
<evidence type="ECO:0000256" key="5">
    <source>
        <dbReference type="ARBA" id="ARBA00022806"/>
    </source>
</evidence>
<dbReference type="EC" id="5.6.2.4" evidence="11"/>
<evidence type="ECO:0000256" key="10">
    <source>
        <dbReference type="ARBA" id="ARBA00034617"/>
    </source>
</evidence>
<dbReference type="PROSITE" id="PS50206">
    <property type="entry name" value="RHODANESE_3"/>
    <property type="match status" value="1"/>
</dbReference>
<evidence type="ECO:0000256" key="12">
    <source>
        <dbReference type="SAM" id="MobiDB-lite"/>
    </source>
</evidence>
<gene>
    <name evidence="17" type="ORF">AMSG_04358</name>
</gene>
<evidence type="ECO:0000256" key="2">
    <source>
        <dbReference type="ARBA" id="ARBA00005446"/>
    </source>
</evidence>
<evidence type="ECO:0000256" key="4">
    <source>
        <dbReference type="ARBA" id="ARBA00022801"/>
    </source>
</evidence>
<keyword evidence="5 11" id="KW-0347">Helicase</keyword>
<keyword evidence="3 11" id="KW-0547">Nucleotide-binding</keyword>